<evidence type="ECO:0000313" key="3">
    <source>
        <dbReference type="Proteomes" id="UP001203297"/>
    </source>
</evidence>
<keyword evidence="3" id="KW-1185">Reference proteome</keyword>
<feature type="compositionally biased region" description="Low complexity" evidence="1">
    <location>
        <begin position="676"/>
        <end position="705"/>
    </location>
</feature>
<feature type="region of interest" description="Disordered" evidence="1">
    <location>
        <begin position="554"/>
        <end position="611"/>
    </location>
</feature>
<feature type="compositionally biased region" description="Polar residues" evidence="1">
    <location>
        <begin position="554"/>
        <end position="576"/>
    </location>
</feature>
<proteinExistence type="predicted"/>
<organism evidence="2 3">
    <name type="scientific">Multifurca ochricompacta</name>
    <dbReference type="NCBI Taxonomy" id="376703"/>
    <lineage>
        <taxon>Eukaryota</taxon>
        <taxon>Fungi</taxon>
        <taxon>Dikarya</taxon>
        <taxon>Basidiomycota</taxon>
        <taxon>Agaricomycotina</taxon>
        <taxon>Agaricomycetes</taxon>
        <taxon>Russulales</taxon>
        <taxon>Russulaceae</taxon>
        <taxon>Multifurca</taxon>
    </lineage>
</organism>
<protein>
    <submittedName>
        <fullName evidence="2">Uncharacterized protein</fullName>
    </submittedName>
</protein>
<dbReference type="EMBL" id="WTXG01000039">
    <property type="protein sequence ID" value="KAI0297306.1"/>
    <property type="molecule type" value="Genomic_DNA"/>
</dbReference>
<accession>A0AAD4QLW0</accession>
<evidence type="ECO:0000313" key="2">
    <source>
        <dbReference type="EMBL" id="KAI0297306.1"/>
    </source>
</evidence>
<feature type="compositionally biased region" description="Low complexity" evidence="1">
    <location>
        <begin position="362"/>
        <end position="374"/>
    </location>
</feature>
<comment type="caution">
    <text evidence="2">The sequence shown here is derived from an EMBL/GenBank/DDBJ whole genome shotgun (WGS) entry which is preliminary data.</text>
</comment>
<evidence type="ECO:0000256" key="1">
    <source>
        <dbReference type="SAM" id="MobiDB-lite"/>
    </source>
</evidence>
<gene>
    <name evidence="2" type="ORF">B0F90DRAFT_1740927</name>
</gene>
<reference evidence="2" key="1">
    <citation type="journal article" date="2022" name="New Phytol.">
        <title>Evolutionary transition to the ectomycorrhizal habit in the genomes of a hyperdiverse lineage of mushroom-forming fungi.</title>
        <authorList>
            <person name="Looney B."/>
            <person name="Miyauchi S."/>
            <person name="Morin E."/>
            <person name="Drula E."/>
            <person name="Courty P.E."/>
            <person name="Kohler A."/>
            <person name="Kuo A."/>
            <person name="LaButti K."/>
            <person name="Pangilinan J."/>
            <person name="Lipzen A."/>
            <person name="Riley R."/>
            <person name="Andreopoulos W."/>
            <person name="He G."/>
            <person name="Johnson J."/>
            <person name="Nolan M."/>
            <person name="Tritt A."/>
            <person name="Barry K.W."/>
            <person name="Grigoriev I.V."/>
            <person name="Nagy L.G."/>
            <person name="Hibbett D."/>
            <person name="Henrissat B."/>
            <person name="Matheny P.B."/>
            <person name="Labbe J."/>
            <person name="Martin F.M."/>
        </authorList>
    </citation>
    <scope>NUCLEOTIDE SEQUENCE</scope>
    <source>
        <strain evidence="2">BPL690</strain>
    </source>
</reference>
<feature type="compositionally biased region" description="Pro residues" evidence="1">
    <location>
        <begin position="433"/>
        <end position="442"/>
    </location>
</feature>
<dbReference type="AlphaFoldDB" id="A0AAD4QLW0"/>
<feature type="region of interest" description="Disordered" evidence="1">
    <location>
        <begin position="673"/>
        <end position="712"/>
    </location>
</feature>
<sequence>MTTVQPVSVAERGDIHKSCRALETVVNLLDDYSEAARAIVTLHKKLAKALRDVATVKPTGEIPGNAFSTSANVFEVLSDVDTKFSKFVDRECDVISGEVKKWFKKLTKEEKAHDERIASANAKIKQAGQLYERKVKKNAVDANEEHNRYMNILNTLGPEISQTKYNHALSVSQKNTTVTFQVAATLSRVAEAEWLRSAEGIRRFSPLIGLLGEWKALCEGGWTGSVPGDLPDVDQTPDPPRTIKKLDAAELSRYLGTTPTSPRPLPVPGSVGAVSLKLPLAVYDDGSVRSITSLGSFPEPPNHFPIPPLSGSFSSNSAATNSPVILYSLPIQGDGPFQSRTSSDVSGALPRVTESPLEENAAALAPETSSSPPESSRDALMTSPTAPVLDEKNDISVAEDGLEPNTGEPTAIKDTPSPQVPNPESLQRSIPFFVPPPPPLPAPTTQLRHQPEPALPINPRANLSTAAGNTFRRGDYLDNREFGAEASTEAMQLKAKTPGFTWGRVERSDTLKSNGSMVAAIRDKYTRVTGPASLPPRDIPRLPLSVATIATKYQSENDNEPSSPRWQTRSPTSDQSQRSRDPGSSSPLPQPQQTQLIPSIAPGRAESPTDELLRRRQRIEELEGLEQRERALEFRAREREFEARQRERAETLHNKTLDGYAIDTQRSNQPFLAHRPQSQASLQSQLHAPSLASSHSYSTTSLLPSGTSAPASPAVHRTIQDVHRPNCECPACTVARYAEKPLAARPRQEREKSKGGWMRRLSMPVVSNAFSSESKKLGTAGGRGVGPKGSLEEANRSAVSLGRR</sequence>
<name>A0AAD4QLW0_9AGAM</name>
<feature type="compositionally biased region" description="Low complexity" evidence="1">
    <location>
        <begin position="584"/>
        <end position="600"/>
    </location>
</feature>
<feature type="region of interest" description="Disordered" evidence="1">
    <location>
        <begin position="771"/>
        <end position="804"/>
    </location>
</feature>
<feature type="region of interest" description="Disordered" evidence="1">
    <location>
        <begin position="362"/>
        <end position="448"/>
    </location>
</feature>
<dbReference type="Proteomes" id="UP001203297">
    <property type="component" value="Unassembled WGS sequence"/>
</dbReference>